<dbReference type="Gramene" id="QL01p007845:mrna">
    <property type="protein sequence ID" value="QL01p007845:mrna"/>
    <property type="gene ID" value="QL01p007845"/>
</dbReference>
<comment type="subcellular location">
    <subcellularLocation>
        <location evidence="1">Membrane</location>
        <topology evidence="1">Multi-pass membrane protein</topology>
    </subcellularLocation>
</comment>
<organism evidence="6 7">
    <name type="scientific">Quercus lobata</name>
    <name type="common">Valley oak</name>
    <dbReference type="NCBI Taxonomy" id="97700"/>
    <lineage>
        <taxon>Eukaryota</taxon>
        <taxon>Viridiplantae</taxon>
        <taxon>Streptophyta</taxon>
        <taxon>Embryophyta</taxon>
        <taxon>Tracheophyta</taxon>
        <taxon>Spermatophyta</taxon>
        <taxon>Magnoliopsida</taxon>
        <taxon>eudicotyledons</taxon>
        <taxon>Gunneridae</taxon>
        <taxon>Pentapetalae</taxon>
        <taxon>rosids</taxon>
        <taxon>fabids</taxon>
        <taxon>Fagales</taxon>
        <taxon>Fagaceae</taxon>
        <taxon>Quercus</taxon>
    </lineage>
</organism>
<evidence type="ECO:0000313" key="6">
    <source>
        <dbReference type="EnsemblPlants" id="QL01p007845:mrna"/>
    </source>
</evidence>
<keyword evidence="7" id="KW-1185">Reference proteome</keyword>
<dbReference type="AlphaFoldDB" id="A0A7N2KL99"/>
<proteinExistence type="predicted"/>
<sequence>MGFVAGAAIVIGLQQLKGLLGISHFTNKTNIISVVEVVHHHVVLGGGQDASAVTTTDHHASKFDGERGFLHFSLKLCWYIVIAD</sequence>
<accession>A0A7N2KL99</accession>
<dbReference type="EnsemblPlants" id="QL01p007845:mrna">
    <property type="protein sequence ID" value="QL01p007845:mrna"/>
    <property type="gene ID" value="QL01p007845"/>
</dbReference>
<evidence type="ECO:0000256" key="1">
    <source>
        <dbReference type="ARBA" id="ARBA00004141"/>
    </source>
</evidence>
<evidence type="ECO:0000313" key="7">
    <source>
        <dbReference type="Proteomes" id="UP000594261"/>
    </source>
</evidence>
<dbReference type="GO" id="GO:0016020">
    <property type="term" value="C:membrane"/>
    <property type="evidence" value="ECO:0007669"/>
    <property type="project" value="UniProtKB-SubCell"/>
</dbReference>
<dbReference type="Proteomes" id="UP000594261">
    <property type="component" value="Chromosome 1"/>
</dbReference>
<keyword evidence="2" id="KW-0812">Transmembrane</keyword>
<reference evidence="6 7" key="1">
    <citation type="journal article" date="2016" name="G3 (Bethesda)">
        <title>First Draft Assembly and Annotation of the Genome of a California Endemic Oak Quercus lobata Nee (Fagaceae).</title>
        <authorList>
            <person name="Sork V.L."/>
            <person name="Fitz-Gibbon S.T."/>
            <person name="Puiu D."/>
            <person name="Crepeau M."/>
            <person name="Gugger P.F."/>
            <person name="Sherman R."/>
            <person name="Stevens K."/>
            <person name="Langley C.H."/>
            <person name="Pellegrini M."/>
            <person name="Salzberg S.L."/>
        </authorList>
    </citation>
    <scope>NUCLEOTIDE SEQUENCE [LARGE SCALE GENOMIC DNA]</scope>
    <source>
        <strain evidence="6 7">cv. SW786</strain>
    </source>
</reference>
<keyword evidence="4" id="KW-0472">Membrane</keyword>
<dbReference type="Pfam" id="PF00916">
    <property type="entry name" value="Sulfate_transp"/>
    <property type="match status" value="1"/>
</dbReference>
<dbReference type="InterPro" id="IPR011547">
    <property type="entry name" value="SLC26A/SulP_dom"/>
</dbReference>
<evidence type="ECO:0000259" key="5">
    <source>
        <dbReference type="Pfam" id="PF00916"/>
    </source>
</evidence>
<reference evidence="6" key="2">
    <citation type="submission" date="2021-01" db="UniProtKB">
        <authorList>
            <consortium name="EnsemblPlants"/>
        </authorList>
    </citation>
    <scope>IDENTIFICATION</scope>
</reference>
<name>A0A7N2KL99_QUELO</name>
<dbReference type="InParanoid" id="A0A7N2KL99"/>
<protein>
    <recommendedName>
        <fullName evidence="5">SLC26A/SulP transporter domain-containing protein</fullName>
    </recommendedName>
</protein>
<evidence type="ECO:0000256" key="4">
    <source>
        <dbReference type="ARBA" id="ARBA00023136"/>
    </source>
</evidence>
<evidence type="ECO:0000256" key="2">
    <source>
        <dbReference type="ARBA" id="ARBA00022692"/>
    </source>
</evidence>
<dbReference type="EMBL" id="LRBV02000001">
    <property type="status" value="NOT_ANNOTATED_CDS"/>
    <property type="molecule type" value="Genomic_DNA"/>
</dbReference>
<feature type="domain" description="SLC26A/SulP transporter" evidence="5">
    <location>
        <begin position="2"/>
        <end position="42"/>
    </location>
</feature>
<keyword evidence="3" id="KW-1133">Transmembrane helix</keyword>
<evidence type="ECO:0000256" key="3">
    <source>
        <dbReference type="ARBA" id="ARBA00022989"/>
    </source>
</evidence>